<evidence type="ECO:0000313" key="2">
    <source>
        <dbReference type="EMBL" id="XCB20500.1"/>
    </source>
</evidence>
<dbReference type="InterPro" id="IPR050312">
    <property type="entry name" value="IolE/XylAMocC-like"/>
</dbReference>
<organism evidence="2">
    <name type="scientific">Tunturiibacter gelidiferens</name>
    <dbReference type="NCBI Taxonomy" id="3069689"/>
    <lineage>
        <taxon>Bacteria</taxon>
        <taxon>Pseudomonadati</taxon>
        <taxon>Acidobacteriota</taxon>
        <taxon>Terriglobia</taxon>
        <taxon>Terriglobales</taxon>
        <taxon>Acidobacteriaceae</taxon>
        <taxon>Tunturiibacter</taxon>
    </lineage>
</organism>
<evidence type="ECO:0000259" key="1">
    <source>
        <dbReference type="Pfam" id="PF01261"/>
    </source>
</evidence>
<dbReference type="InterPro" id="IPR006311">
    <property type="entry name" value="TAT_signal"/>
</dbReference>
<dbReference type="RefSeq" id="WP_353070919.1">
    <property type="nucleotide sequence ID" value="NZ_CP132938.1"/>
</dbReference>
<proteinExistence type="predicted"/>
<dbReference type="KEGG" id="tgi:RBB81_12915"/>
<name>A0AAU7YVP3_9BACT</name>
<dbReference type="AlphaFoldDB" id="A0AAU7YVP3"/>
<dbReference type="InterPro" id="IPR013022">
    <property type="entry name" value="Xyl_isomerase-like_TIM-brl"/>
</dbReference>
<reference evidence="2" key="1">
    <citation type="submission" date="2023-08" db="EMBL/GenBank/DDBJ databases">
        <authorList>
            <person name="Messyasz A."/>
            <person name="Mannisto M.K."/>
            <person name="Kerkhof L.J."/>
            <person name="Haggblom M."/>
        </authorList>
    </citation>
    <scope>NUCLEOTIDE SEQUENCE</scope>
    <source>
        <strain evidence="2">M8UP39</strain>
    </source>
</reference>
<dbReference type="PANTHER" id="PTHR12110:SF41">
    <property type="entry name" value="INOSOSE DEHYDRATASE"/>
    <property type="match status" value="1"/>
</dbReference>
<dbReference type="EMBL" id="CP132938">
    <property type="protein sequence ID" value="XCB20500.1"/>
    <property type="molecule type" value="Genomic_DNA"/>
</dbReference>
<accession>A0AAU7YVP3</accession>
<dbReference type="PANTHER" id="PTHR12110">
    <property type="entry name" value="HYDROXYPYRUVATE ISOMERASE"/>
    <property type="match status" value="1"/>
</dbReference>
<dbReference type="SUPFAM" id="SSF51658">
    <property type="entry name" value="Xylose isomerase-like"/>
    <property type="match status" value="1"/>
</dbReference>
<keyword evidence="2" id="KW-0413">Isomerase</keyword>
<reference evidence="2" key="2">
    <citation type="journal article" date="2024" name="Environ. Microbiol.">
        <title>Genome analysis and description of Tunturibacter gen. nov. expands the diversity of Terriglobia in tundra soils.</title>
        <authorList>
            <person name="Messyasz A."/>
            <person name="Mannisto M.K."/>
            <person name="Kerkhof L.J."/>
            <person name="Haggblom M.M."/>
        </authorList>
    </citation>
    <scope>NUCLEOTIDE SEQUENCE</scope>
    <source>
        <strain evidence="2">M8UP39</strain>
    </source>
</reference>
<feature type="domain" description="Xylose isomerase-like TIM barrel" evidence="1">
    <location>
        <begin position="53"/>
        <end position="309"/>
    </location>
</feature>
<protein>
    <submittedName>
        <fullName evidence="2">Sugar phosphate isomerase/epimerase</fullName>
    </submittedName>
</protein>
<dbReference type="Pfam" id="PF01261">
    <property type="entry name" value="AP_endonuc_2"/>
    <property type="match status" value="1"/>
</dbReference>
<dbReference type="Gene3D" id="3.20.20.150">
    <property type="entry name" value="Divalent-metal-dependent TIM barrel enzymes"/>
    <property type="match status" value="1"/>
</dbReference>
<dbReference type="PROSITE" id="PS51318">
    <property type="entry name" value="TAT"/>
    <property type="match status" value="1"/>
</dbReference>
<dbReference type="InterPro" id="IPR036237">
    <property type="entry name" value="Xyl_isomerase-like_sf"/>
</dbReference>
<gene>
    <name evidence="2" type="ORF">RBB81_12915</name>
</gene>
<dbReference type="GO" id="GO:0016853">
    <property type="term" value="F:isomerase activity"/>
    <property type="evidence" value="ECO:0007669"/>
    <property type="project" value="UniProtKB-KW"/>
</dbReference>
<sequence>MTISRRRFFPLAGGALAAAAFSQQTRGTHGLPAGIQLYMVNAELTKDPVGTLKKLAEIGYSEVETAGFGKLSAAQFRDLLRDVGLRAPSAHLGFGMQDTDKLLDDAKTLGVEYAVSSVLLPDGSPINFQDPKGIQEFFKVVDSLSVDDFTGIAAKANGIGQKAKAAGLQYAYHNHMFEFRDLGGGKTGYEILLQETDPSLVKFEADCGWMKVAGKDPIDYLTRHGDRFAMLHVKDFKNITKPVTTMGAMFSHSPDLPISTEIGRGSIDYKPIIEAGFKAGVKHIFVEQEPPFKEVPALEAAAIDCRYLKSLLS</sequence>